<protein>
    <recommendedName>
        <fullName evidence="3">alpha-amylase</fullName>
        <ecNumber evidence="3">3.2.1.1</ecNumber>
    </recommendedName>
    <alternativeName>
        <fullName evidence="4">1,4-alpha-D-glucan glucanohydrolase</fullName>
    </alternativeName>
</protein>
<gene>
    <name evidence="11" type="ORF">Ssi02_21580</name>
</gene>
<feature type="domain" description="Malectin" evidence="9">
    <location>
        <begin position="1012"/>
        <end position="1163"/>
    </location>
</feature>
<dbReference type="SUPFAM" id="SSF52743">
    <property type="entry name" value="Subtilisin-like"/>
    <property type="match status" value="1"/>
</dbReference>
<dbReference type="InterPro" id="IPR050131">
    <property type="entry name" value="Peptidase_S8_subtilisin-like"/>
</dbReference>
<evidence type="ECO:0000313" key="12">
    <source>
        <dbReference type="Proteomes" id="UP000606172"/>
    </source>
</evidence>
<dbReference type="InterPro" id="IPR008969">
    <property type="entry name" value="CarboxyPept-like_regulatory"/>
</dbReference>
<evidence type="ECO:0000259" key="8">
    <source>
        <dbReference type="Pfam" id="PF00082"/>
    </source>
</evidence>
<dbReference type="Gene3D" id="2.60.40.1120">
    <property type="entry name" value="Carboxypeptidase-like, regulatory domain"/>
    <property type="match status" value="3"/>
</dbReference>
<dbReference type="InterPro" id="IPR036852">
    <property type="entry name" value="Peptidase_S8/S53_dom_sf"/>
</dbReference>
<dbReference type="EC" id="3.2.1.1" evidence="3"/>
<dbReference type="InterPro" id="IPR013784">
    <property type="entry name" value="Carb-bd-like_fold"/>
</dbReference>
<dbReference type="InterPro" id="IPR000209">
    <property type="entry name" value="Peptidase_S8/S53_dom"/>
</dbReference>
<evidence type="ECO:0000256" key="7">
    <source>
        <dbReference type="SAM" id="SignalP"/>
    </source>
</evidence>
<dbReference type="Pfam" id="PF00082">
    <property type="entry name" value="Peptidase_S8"/>
    <property type="match status" value="1"/>
</dbReference>
<feature type="domain" description="BACON" evidence="10">
    <location>
        <begin position="914"/>
        <end position="982"/>
    </location>
</feature>
<dbReference type="RefSeq" id="WP_204024316.1">
    <property type="nucleotide sequence ID" value="NZ_BOOW01000012.1"/>
</dbReference>
<evidence type="ECO:0000256" key="1">
    <source>
        <dbReference type="ARBA" id="ARBA00000548"/>
    </source>
</evidence>
<evidence type="ECO:0000256" key="2">
    <source>
        <dbReference type="ARBA" id="ARBA00011073"/>
    </source>
</evidence>
<accession>A0A919RDX3</accession>
<feature type="domain" description="Peptidase S8/S53" evidence="8">
    <location>
        <begin position="194"/>
        <end position="464"/>
    </location>
</feature>
<reference evidence="11" key="1">
    <citation type="submission" date="2021-01" db="EMBL/GenBank/DDBJ databases">
        <title>Whole genome shotgun sequence of Sinosporangium siamense NBRC 109515.</title>
        <authorList>
            <person name="Komaki H."/>
            <person name="Tamura T."/>
        </authorList>
    </citation>
    <scope>NUCLEOTIDE SEQUENCE</scope>
    <source>
        <strain evidence="11">NBRC 109515</strain>
    </source>
</reference>
<dbReference type="Pfam" id="PF13620">
    <property type="entry name" value="CarboxypepD_reg"/>
    <property type="match status" value="2"/>
</dbReference>
<dbReference type="AlphaFoldDB" id="A0A919RDX3"/>
<comment type="similarity">
    <text evidence="2 5">Belongs to the peptidase S8 family.</text>
</comment>
<dbReference type="SUPFAM" id="SSF49464">
    <property type="entry name" value="Carboxypeptidase regulatory domain-like"/>
    <property type="match status" value="1"/>
</dbReference>
<dbReference type="GO" id="GO:0005975">
    <property type="term" value="P:carbohydrate metabolic process"/>
    <property type="evidence" value="ECO:0007669"/>
    <property type="project" value="UniProtKB-ARBA"/>
</dbReference>
<dbReference type="SUPFAM" id="SSF49785">
    <property type="entry name" value="Galactose-binding domain-like"/>
    <property type="match status" value="1"/>
</dbReference>
<dbReference type="InterPro" id="IPR021720">
    <property type="entry name" value="Malectin_dom"/>
</dbReference>
<dbReference type="Pfam" id="PF11721">
    <property type="entry name" value="Malectin"/>
    <property type="match status" value="1"/>
</dbReference>
<comment type="caution">
    <text evidence="11">The sequence shown here is derived from an EMBL/GenBank/DDBJ whole genome shotgun (WGS) entry which is preliminary data.</text>
</comment>
<dbReference type="Gene3D" id="3.40.50.200">
    <property type="entry name" value="Peptidase S8/S53 domain"/>
    <property type="match status" value="1"/>
</dbReference>
<dbReference type="SUPFAM" id="SSF49452">
    <property type="entry name" value="Starch-binding domain-like"/>
    <property type="match status" value="2"/>
</dbReference>
<dbReference type="InterPro" id="IPR013783">
    <property type="entry name" value="Ig-like_fold"/>
</dbReference>
<dbReference type="PANTHER" id="PTHR43806:SF67">
    <property type="entry name" value="EGF-LIKE DOMAIN-CONTAINING PROTEIN"/>
    <property type="match status" value="1"/>
</dbReference>
<evidence type="ECO:0000256" key="5">
    <source>
        <dbReference type="PROSITE-ProRule" id="PRU01240"/>
    </source>
</evidence>
<dbReference type="GO" id="GO:0030246">
    <property type="term" value="F:carbohydrate binding"/>
    <property type="evidence" value="ECO:0007669"/>
    <property type="project" value="InterPro"/>
</dbReference>
<dbReference type="GO" id="GO:0004252">
    <property type="term" value="F:serine-type endopeptidase activity"/>
    <property type="evidence" value="ECO:0007669"/>
    <property type="project" value="InterPro"/>
</dbReference>
<dbReference type="Proteomes" id="UP000606172">
    <property type="component" value="Unassembled WGS sequence"/>
</dbReference>
<evidence type="ECO:0000256" key="4">
    <source>
        <dbReference type="ARBA" id="ARBA00030238"/>
    </source>
</evidence>
<feature type="region of interest" description="Disordered" evidence="6">
    <location>
        <begin position="369"/>
        <end position="391"/>
    </location>
</feature>
<dbReference type="PANTHER" id="PTHR43806">
    <property type="entry name" value="PEPTIDASE S8"/>
    <property type="match status" value="1"/>
</dbReference>
<evidence type="ECO:0000256" key="3">
    <source>
        <dbReference type="ARBA" id="ARBA00012595"/>
    </source>
</evidence>
<dbReference type="GO" id="GO:0006508">
    <property type="term" value="P:proteolysis"/>
    <property type="evidence" value="ECO:0007669"/>
    <property type="project" value="InterPro"/>
</dbReference>
<dbReference type="InterPro" id="IPR008979">
    <property type="entry name" value="Galactose-bd-like_sf"/>
</dbReference>
<dbReference type="Pfam" id="PF19190">
    <property type="entry name" value="BACON_2"/>
    <property type="match status" value="1"/>
</dbReference>
<comment type="caution">
    <text evidence="5">Lacks conserved residue(s) required for the propagation of feature annotation.</text>
</comment>
<keyword evidence="12" id="KW-1185">Reference proteome</keyword>
<name>A0A919RDX3_9ACTN</name>
<evidence type="ECO:0000259" key="10">
    <source>
        <dbReference type="Pfam" id="PF19190"/>
    </source>
</evidence>
<dbReference type="Gene3D" id="2.60.40.10">
    <property type="entry name" value="Immunoglobulins"/>
    <property type="match status" value="1"/>
</dbReference>
<proteinExistence type="inferred from homology"/>
<dbReference type="GO" id="GO:0004556">
    <property type="term" value="F:alpha-amylase activity"/>
    <property type="evidence" value="ECO:0007669"/>
    <property type="project" value="UniProtKB-EC"/>
</dbReference>
<dbReference type="InterPro" id="IPR024361">
    <property type="entry name" value="BACON"/>
</dbReference>
<sequence>MPRTPLRWRALLTGTAAVLILLLALTLPAGVAQAAPDPGKIDKTLAEALAKAPATFLVRLSGDAALASVSKATTKAAKGAEVLKAKSAHATTSQAPLRELLTAKKAEFTPYWIVNAVKVTGDAALAAEIAKLPGVESIQPDRALPNPMRAAQSTEVPKVNAVEWNIDRVGAPRVWSEFGTRGDGVVVANLGVGGVQYDHPALVTKYRGRKADGTFDHNHNWFDPTRACATAAPCDTFYAAGTRSMGVAVGGTAADAIGVAPGAKWIAVHPGTYTSHLLAAAQWLLAPTDLDGRNPRPDLAPDVVNNTWSDWGIDSWSSPLIDAWIAAGIFPAFTSSTYTPHYCKTVHSPAAGANAYTVGLIDQADKAWANSSRGSGQNDEVKPNLTAPGLNVRTSTADGGYEVSGGDFAAVPHVSGAVALLWSAAPALKGDVAATRALLDGSAVDVPDITCGGTPAKNNVYGEGRLDVHAAVRAAPIGRIGLLSGKVTSGGTPVGTAVVTLTGPVKRTIATGADGVYTLPRLPVGDYRITVRKYGYGDATAAVTVTENQPATGDAVLTPVPLHAVSGAVTVGGAPMAGVVVTSPGTPVEATTDAAGRYRVELPAGTRTLKAVPPPAICTGPTSVAATVAGDTVKDIAMLRRTDKFGYACTSGTAPFVQGTDRLPGEWWNRAPVTASLPFAFPFYGGTYRKIWVTNEGYVSFGEFDQIHQRGIPSVAVPNAVLFPFTGASGNTSDAGVYTATYGTAPGRTHVIEWRDHYVNRDLTNRIGFAMLLGEDGSIKFQYRGRGIAGHRALIGLENEAGTDAFDFSEGQRNVVADGQELTFAPTRHGLLTGTVTDAGGRPLAGAKVKAGDAVLTTEADGTFLGHAPVGDHRVTVEKEPYGSVTRTATVSAGAWTRLNAALSADDLVASATEVELPAAAGTTKSRKVKLTNRGTTTAVYTVATDPSGGWLSATPAGGELAPGASATVTVTGAAAGLSPGAVRSGELLVRSGGGGAPLEIPVTLAVPRHQVSVDSGGTRETTDSEGERWSADRAYTAGGHGYLGARSRAVSTAGTVQGTGDPALFKTAREAMAEYRFDNLPAGVYTVELGFAETRGAQPGARVFDVLAEGRLAVPVLDIAQEAGQNTATTRRYTVKVVDGQLNLRFAAQKGAPLVNTLRVTERPDKTAP</sequence>
<evidence type="ECO:0000313" key="11">
    <source>
        <dbReference type="EMBL" id="GII91927.1"/>
    </source>
</evidence>
<dbReference type="PROSITE" id="PS51892">
    <property type="entry name" value="SUBTILASE"/>
    <property type="match status" value="1"/>
</dbReference>
<dbReference type="EMBL" id="BOOW01000012">
    <property type="protein sequence ID" value="GII91927.1"/>
    <property type="molecule type" value="Genomic_DNA"/>
</dbReference>
<keyword evidence="7" id="KW-0732">Signal</keyword>
<dbReference type="Gene3D" id="2.60.120.430">
    <property type="entry name" value="Galactose-binding lectin"/>
    <property type="match status" value="1"/>
</dbReference>
<feature type="chain" id="PRO_5036840428" description="alpha-amylase" evidence="7">
    <location>
        <begin position="35"/>
        <end position="1170"/>
    </location>
</feature>
<evidence type="ECO:0000256" key="6">
    <source>
        <dbReference type="SAM" id="MobiDB-lite"/>
    </source>
</evidence>
<organism evidence="11 12">
    <name type="scientific">Sinosporangium siamense</name>
    <dbReference type="NCBI Taxonomy" id="1367973"/>
    <lineage>
        <taxon>Bacteria</taxon>
        <taxon>Bacillati</taxon>
        <taxon>Actinomycetota</taxon>
        <taxon>Actinomycetes</taxon>
        <taxon>Streptosporangiales</taxon>
        <taxon>Streptosporangiaceae</taxon>
        <taxon>Sinosporangium</taxon>
    </lineage>
</organism>
<comment type="catalytic activity">
    <reaction evidence="1">
        <text>Endohydrolysis of (1-&gt;4)-alpha-D-glucosidic linkages in polysaccharides containing three or more (1-&gt;4)-alpha-linked D-glucose units.</text>
        <dbReference type="EC" id="3.2.1.1"/>
    </reaction>
</comment>
<feature type="compositionally biased region" description="Polar residues" evidence="6">
    <location>
        <begin position="369"/>
        <end position="378"/>
    </location>
</feature>
<feature type="signal peptide" evidence="7">
    <location>
        <begin position="1"/>
        <end position="34"/>
    </location>
</feature>
<evidence type="ECO:0000259" key="9">
    <source>
        <dbReference type="Pfam" id="PF11721"/>
    </source>
</evidence>